<organism evidence="1 2">
    <name type="scientific">Pirellulimonas nuda</name>
    <dbReference type="NCBI Taxonomy" id="2528009"/>
    <lineage>
        <taxon>Bacteria</taxon>
        <taxon>Pseudomonadati</taxon>
        <taxon>Planctomycetota</taxon>
        <taxon>Planctomycetia</taxon>
        <taxon>Pirellulales</taxon>
        <taxon>Lacipirellulaceae</taxon>
        <taxon>Pirellulimonas</taxon>
    </lineage>
</organism>
<accession>A0A518DJX6</accession>
<dbReference type="EMBL" id="CP036291">
    <property type="protein sequence ID" value="QDU91780.1"/>
    <property type="molecule type" value="Genomic_DNA"/>
</dbReference>
<protein>
    <submittedName>
        <fullName evidence="1">Uncharacterized protein</fullName>
    </submittedName>
</protein>
<proteinExistence type="predicted"/>
<sequence>METISRNTTDLAADERTAIEHMLGAPLDENQRVVVQVFDADEGCGAAPPRTAADYAILADLDAGEADRLVDAMLLRSLGRDNAL</sequence>
<reference evidence="1 2" key="1">
    <citation type="submission" date="2019-02" db="EMBL/GenBank/DDBJ databases">
        <title>Deep-cultivation of Planctomycetes and their phenomic and genomic characterization uncovers novel biology.</title>
        <authorList>
            <person name="Wiegand S."/>
            <person name="Jogler M."/>
            <person name="Boedeker C."/>
            <person name="Pinto D."/>
            <person name="Vollmers J."/>
            <person name="Rivas-Marin E."/>
            <person name="Kohn T."/>
            <person name="Peeters S.H."/>
            <person name="Heuer A."/>
            <person name="Rast P."/>
            <person name="Oberbeckmann S."/>
            <person name="Bunk B."/>
            <person name="Jeske O."/>
            <person name="Meyerdierks A."/>
            <person name="Storesund J.E."/>
            <person name="Kallscheuer N."/>
            <person name="Luecker S."/>
            <person name="Lage O.M."/>
            <person name="Pohl T."/>
            <person name="Merkel B.J."/>
            <person name="Hornburger P."/>
            <person name="Mueller R.-W."/>
            <person name="Bruemmer F."/>
            <person name="Labrenz M."/>
            <person name="Spormann A.M."/>
            <person name="Op den Camp H."/>
            <person name="Overmann J."/>
            <person name="Amann R."/>
            <person name="Jetten M.S.M."/>
            <person name="Mascher T."/>
            <person name="Medema M.H."/>
            <person name="Devos D.P."/>
            <person name="Kaster A.-K."/>
            <person name="Ovreas L."/>
            <person name="Rohde M."/>
            <person name="Galperin M.Y."/>
            <person name="Jogler C."/>
        </authorList>
    </citation>
    <scope>NUCLEOTIDE SEQUENCE [LARGE SCALE GENOMIC DNA]</scope>
    <source>
        <strain evidence="1 2">Pla175</strain>
    </source>
</reference>
<dbReference type="Proteomes" id="UP000317429">
    <property type="component" value="Chromosome"/>
</dbReference>
<dbReference type="OrthoDB" id="9940660at2"/>
<evidence type="ECO:0000313" key="2">
    <source>
        <dbReference type="Proteomes" id="UP000317429"/>
    </source>
</evidence>
<gene>
    <name evidence="1" type="ORF">Pla175_52110</name>
</gene>
<name>A0A518DJX6_9BACT</name>
<evidence type="ECO:0000313" key="1">
    <source>
        <dbReference type="EMBL" id="QDU91780.1"/>
    </source>
</evidence>
<keyword evidence="2" id="KW-1185">Reference proteome</keyword>
<dbReference type="KEGG" id="pnd:Pla175_52110"/>
<dbReference type="RefSeq" id="WP_145291928.1">
    <property type="nucleotide sequence ID" value="NZ_CP036291.1"/>
</dbReference>
<dbReference type="AlphaFoldDB" id="A0A518DJX6"/>